<protein>
    <recommendedName>
        <fullName evidence="4">TerB family tellurite resistance protein</fullName>
    </recommendedName>
</protein>
<dbReference type="AlphaFoldDB" id="H1YIB2"/>
<dbReference type="Proteomes" id="UP000002774">
    <property type="component" value="Chromosome"/>
</dbReference>
<accession>H1YIB2</accession>
<sequence length="213" mass="24035">MESIKIKPAGLICLCIAIFCFAPQPAKAQSYEIQQLLLDVEKLSQFKSILSDMEQGYVMLSQGYGTVKNIAQGNFSLHEVFLDGLMAVNPNIKKYQRVADIISAESSILSEYKSAYNRAKGSGSFSVQELDYLGSVYSNITGQALRNLDDLMTVITASKLRMSDDERLREIDRIYADTSDKLSFLRHFNNQTALLRLQRQKELSDTRTLKNLQ</sequence>
<keyword evidence="1" id="KW-0732">Signal</keyword>
<evidence type="ECO:0000313" key="3">
    <source>
        <dbReference type="Proteomes" id="UP000002774"/>
    </source>
</evidence>
<keyword evidence="3" id="KW-1185">Reference proteome</keyword>
<evidence type="ECO:0008006" key="4">
    <source>
        <dbReference type="Google" id="ProtNLM"/>
    </source>
</evidence>
<dbReference type="STRING" id="714943.Mucpa_3426"/>
<organism evidence="2 3">
    <name type="scientific">Mucilaginibacter paludis DSM 18603</name>
    <dbReference type="NCBI Taxonomy" id="714943"/>
    <lineage>
        <taxon>Bacteria</taxon>
        <taxon>Pseudomonadati</taxon>
        <taxon>Bacteroidota</taxon>
        <taxon>Sphingobacteriia</taxon>
        <taxon>Sphingobacteriales</taxon>
        <taxon>Sphingobacteriaceae</taxon>
        <taxon>Mucilaginibacter</taxon>
    </lineage>
</organism>
<dbReference type="EMBL" id="CM001403">
    <property type="protein sequence ID" value="EHQ27525.1"/>
    <property type="molecule type" value="Genomic_DNA"/>
</dbReference>
<evidence type="ECO:0000256" key="1">
    <source>
        <dbReference type="SAM" id="SignalP"/>
    </source>
</evidence>
<dbReference type="eggNOG" id="COG0497">
    <property type="taxonomic scope" value="Bacteria"/>
</dbReference>
<feature type="signal peptide" evidence="1">
    <location>
        <begin position="1"/>
        <end position="28"/>
    </location>
</feature>
<gene>
    <name evidence="2" type="ORF">Mucpa_3426</name>
</gene>
<name>H1YIB2_9SPHI</name>
<evidence type="ECO:0000313" key="2">
    <source>
        <dbReference type="EMBL" id="EHQ27525.1"/>
    </source>
</evidence>
<dbReference type="HOGENOM" id="CLU_109280_0_0_10"/>
<dbReference type="RefSeq" id="WP_008508008.1">
    <property type="nucleotide sequence ID" value="NZ_CM001403.1"/>
</dbReference>
<reference evidence="2" key="1">
    <citation type="submission" date="2011-09" db="EMBL/GenBank/DDBJ databases">
        <title>The permanent draft genome of Mucilaginibacter paludis DSM 18603.</title>
        <authorList>
            <consortium name="US DOE Joint Genome Institute (JGI-PGF)"/>
            <person name="Lucas S."/>
            <person name="Han J."/>
            <person name="Lapidus A."/>
            <person name="Bruce D."/>
            <person name="Goodwin L."/>
            <person name="Pitluck S."/>
            <person name="Peters L."/>
            <person name="Kyrpides N."/>
            <person name="Mavromatis K."/>
            <person name="Ivanova N."/>
            <person name="Mikhailova N."/>
            <person name="Held B."/>
            <person name="Detter J.C."/>
            <person name="Tapia R."/>
            <person name="Han C."/>
            <person name="Land M."/>
            <person name="Hauser L."/>
            <person name="Markowitz V."/>
            <person name="Cheng J.-F."/>
            <person name="Hugenholtz P."/>
            <person name="Woyke T."/>
            <person name="Wu D."/>
            <person name="Tindall B."/>
            <person name="Brambilla E."/>
            <person name="Klenk H.-P."/>
            <person name="Eisen J.A."/>
        </authorList>
    </citation>
    <scope>NUCLEOTIDE SEQUENCE [LARGE SCALE GENOMIC DNA]</scope>
    <source>
        <strain evidence="2">DSM 18603</strain>
    </source>
</reference>
<dbReference type="OrthoDB" id="826958at2"/>
<proteinExistence type="predicted"/>
<feature type="chain" id="PRO_5003557373" description="TerB family tellurite resistance protein" evidence="1">
    <location>
        <begin position="29"/>
        <end position="213"/>
    </location>
</feature>